<dbReference type="GO" id="GO:0016787">
    <property type="term" value="F:hydrolase activity"/>
    <property type="evidence" value="ECO:0007669"/>
    <property type="project" value="UniProtKB-KW"/>
</dbReference>
<feature type="domain" description="Nudix hydrolase" evidence="3">
    <location>
        <begin position="1"/>
        <end position="139"/>
    </location>
</feature>
<sequence length="142" mass="15754">MTQETDIAGQGFAGAKLALFLGDHLAIILRDNTPDIPWPGHLDLPAGAREGSESPQDCVLRETREELGLTIAPRYLRWGQRFIGRAGPVWFFAAHLPKARAHDVVFGNEGQGWRLMTPAAYLADPLAIPHFQDRLRLYLSSP</sequence>
<dbReference type="Pfam" id="PF00293">
    <property type="entry name" value="NUDIX"/>
    <property type="match status" value="1"/>
</dbReference>
<dbReference type="InterPro" id="IPR015797">
    <property type="entry name" value="NUDIX_hydrolase-like_dom_sf"/>
</dbReference>
<proteinExistence type="predicted"/>
<dbReference type="RefSeq" id="WP_380792101.1">
    <property type="nucleotide sequence ID" value="NZ_JBHTKR010000004.1"/>
</dbReference>
<dbReference type="PROSITE" id="PS00893">
    <property type="entry name" value="NUDIX_BOX"/>
    <property type="match status" value="1"/>
</dbReference>
<organism evidence="4 5">
    <name type="scientific">Seohaeicola saemankumensis</name>
    <dbReference type="NCBI Taxonomy" id="481181"/>
    <lineage>
        <taxon>Bacteria</taxon>
        <taxon>Pseudomonadati</taxon>
        <taxon>Pseudomonadota</taxon>
        <taxon>Alphaproteobacteria</taxon>
        <taxon>Rhodobacterales</taxon>
        <taxon>Roseobacteraceae</taxon>
        <taxon>Seohaeicola</taxon>
    </lineage>
</organism>
<evidence type="ECO:0000259" key="3">
    <source>
        <dbReference type="PROSITE" id="PS51462"/>
    </source>
</evidence>
<dbReference type="PROSITE" id="PS51462">
    <property type="entry name" value="NUDIX"/>
    <property type="match status" value="1"/>
</dbReference>
<keyword evidence="2 4" id="KW-0378">Hydrolase</keyword>
<evidence type="ECO:0000256" key="1">
    <source>
        <dbReference type="ARBA" id="ARBA00001946"/>
    </source>
</evidence>
<keyword evidence="5" id="KW-1185">Reference proteome</keyword>
<accession>A0ABW3TE21</accession>
<dbReference type="Proteomes" id="UP001597151">
    <property type="component" value="Unassembled WGS sequence"/>
</dbReference>
<dbReference type="InterPro" id="IPR000086">
    <property type="entry name" value="NUDIX_hydrolase_dom"/>
</dbReference>
<name>A0ABW3TE21_9RHOB</name>
<evidence type="ECO:0000313" key="5">
    <source>
        <dbReference type="Proteomes" id="UP001597151"/>
    </source>
</evidence>
<dbReference type="SUPFAM" id="SSF55811">
    <property type="entry name" value="Nudix"/>
    <property type="match status" value="1"/>
</dbReference>
<comment type="caution">
    <text evidence="4">The sequence shown here is derived from an EMBL/GenBank/DDBJ whole genome shotgun (WGS) entry which is preliminary data.</text>
</comment>
<gene>
    <name evidence="4" type="ORF">ACFQ3C_12200</name>
</gene>
<evidence type="ECO:0000256" key="2">
    <source>
        <dbReference type="ARBA" id="ARBA00022801"/>
    </source>
</evidence>
<dbReference type="Gene3D" id="3.90.79.10">
    <property type="entry name" value="Nucleoside Triphosphate Pyrophosphohydrolase"/>
    <property type="match status" value="1"/>
</dbReference>
<evidence type="ECO:0000313" key="4">
    <source>
        <dbReference type="EMBL" id="MFD1195434.1"/>
    </source>
</evidence>
<comment type="cofactor">
    <cofactor evidence="1">
        <name>Mg(2+)</name>
        <dbReference type="ChEBI" id="CHEBI:18420"/>
    </cofactor>
</comment>
<dbReference type="InterPro" id="IPR020084">
    <property type="entry name" value="NUDIX_hydrolase_CS"/>
</dbReference>
<dbReference type="EMBL" id="JBHTKR010000004">
    <property type="protein sequence ID" value="MFD1195434.1"/>
    <property type="molecule type" value="Genomic_DNA"/>
</dbReference>
<reference evidence="5" key="1">
    <citation type="journal article" date="2019" name="Int. J. Syst. Evol. Microbiol.">
        <title>The Global Catalogue of Microorganisms (GCM) 10K type strain sequencing project: providing services to taxonomists for standard genome sequencing and annotation.</title>
        <authorList>
            <consortium name="The Broad Institute Genomics Platform"/>
            <consortium name="The Broad Institute Genome Sequencing Center for Infectious Disease"/>
            <person name="Wu L."/>
            <person name="Ma J."/>
        </authorList>
    </citation>
    <scope>NUCLEOTIDE SEQUENCE [LARGE SCALE GENOMIC DNA]</scope>
    <source>
        <strain evidence="5">CCUG 55328</strain>
    </source>
</reference>
<dbReference type="CDD" id="cd04682">
    <property type="entry name" value="NUDIX_Hydrolase"/>
    <property type="match status" value="1"/>
</dbReference>
<protein>
    <submittedName>
        <fullName evidence="4">NUDIX hydrolase</fullName>
    </submittedName>
</protein>